<keyword evidence="3" id="KW-1185">Reference proteome</keyword>
<evidence type="ECO:0000259" key="1">
    <source>
        <dbReference type="Pfam" id="PF25325"/>
    </source>
</evidence>
<comment type="caution">
    <text evidence="2">The sequence shown here is derived from an EMBL/GenBank/DDBJ whole genome shotgun (WGS) entry which is preliminary data.</text>
</comment>
<accession>A0AAW1TQE9</accession>
<proteinExistence type="predicted"/>
<protein>
    <recommendedName>
        <fullName evidence="1">EFHB C-terminal EF-hand domain-containing protein</fullName>
    </recommendedName>
</protein>
<dbReference type="InterPro" id="IPR011992">
    <property type="entry name" value="EF-hand-dom_pair"/>
</dbReference>
<dbReference type="Proteomes" id="UP001431783">
    <property type="component" value="Unassembled WGS sequence"/>
</dbReference>
<dbReference type="InterPro" id="IPR057428">
    <property type="entry name" value="EFHB_EF-hand_C"/>
</dbReference>
<feature type="domain" description="EFHB C-terminal EF-hand" evidence="1">
    <location>
        <begin position="441"/>
        <end position="510"/>
    </location>
</feature>
<dbReference type="Pfam" id="PF25325">
    <property type="entry name" value="EF-hand_EFHB_C"/>
    <property type="match status" value="1"/>
</dbReference>
<gene>
    <name evidence="2" type="ORF">WA026_008156</name>
</gene>
<sequence length="530" mass="60917">MTNIGKFVDRCPIICAAGKITKPNVSVREVLQEYQLADGIDALKNDFKVQKEKASHIPDKLAPTENIRHRGTKDRILNSLSPEVKTRYQEFITDLKETTYDSYWNKTLGKTCNPDPGLPKGMDIMNTTFGDKSMGDIPLYEVVFPNISRYQVLLNSQVNHDNYKRLFNDYNPGEKIDRNYYRPPYNPNNCAGVRNKYRVSGAGVACAMNWSDPDPLIRSKRQTDYLDKYGLKTGEANDPTGVRCCIPKGHTFGKLTERPMHGVADLLKPGFDPSIHKRETLERLASLNLLRQNIKKRFSPNFCVADLYNRFAEYDQGRTKFISMENFYDVISCVKINMNRENLESLFQDVGIIRAGKINYPKFIEALCFDLEFGKQLDPLPKERLYYCSEYCTANSDLKSFQNTDNVRAAGVTSYRYDLVIPPKRGCESERDNLLIDDVKALIDRSIFIQYDISYRDMFKQRSKAFIKSLFERCGYQFAEGSFDTLYSMAMCEDKTDGVCVDTFYKLIKKNLSPMIKIVDEIDCLSTRKS</sequence>
<evidence type="ECO:0000313" key="2">
    <source>
        <dbReference type="EMBL" id="KAK9870594.1"/>
    </source>
</evidence>
<dbReference type="Gene3D" id="1.10.238.10">
    <property type="entry name" value="EF-hand"/>
    <property type="match status" value="1"/>
</dbReference>
<dbReference type="SUPFAM" id="SSF47473">
    <property type="entry name" value="EF-hand"/>
    <property type="match status" value="1"/>
</dbReference>
<reference evidence="2 3" key="1">
    <citation type="submission" date="2023-03" db="EMBL/GenBank/DDBJ databases">
        <title>Genome insight into feeding habits of ladybird beetles.</title>
        <authorList>
            <person name="Li H.-S."/>
            <person name="Huang Y.-H."/>
            <person name="Pang H."/>
        </authorList>
    </citation>
    <scope>NUCLEOTIDE SEQUENCE [LARGE SCALE GENOMIC DNA]</scope>
    <source>
        <strain evidence="2">SYSU_2023b</strain>
        <tissue evidence="2">Whole body</tissue>
    </source>
</reference>
<dbReference type="EMBL" id="JARQZJ010000003">
    <property type="protein sequence ID" value="KAK9870594.1"/>
    <property type="molecule type" value="Genomic_DNA"/>
</dbReference>
<evidence type="ECO:0000313" key="3">
    <source>
        <dbReference type="Proteomes" id="UP001431783"/>
    </source>
</evidence>
<dbReference type="AlphaFoldDB" id="A0AAW1TQE9"/>
<organism evidence="2 3">
    <name type="scientific">Henosepilachna vigintioctopunctata</name>
    <dbReference type="NCBI Taxonomy" id="420089"/>
    <lineage>
        <taxon>Eukaryota</taxon>
        <taxon>Metazoa</taxon>
        <taxon>Ecdysozoa</taxon>
        <taxon>Arthropoda</taxon>
        <taxon>Hexapoda</taxon>
        <taxon>Insecta</taxon>
        <taxon>Pterygota</taxon>
        <taxon>Neoptera</taxon>
        <taxon>Endopterygota</taxon>
        <taxon>Coleoptera</taxon>
        <taxon>Polyphaga</taxon>
        <taxon>Cucujiformia</taxon>
        <taxon>Coccinelloidea</taxon>
        <taxon>Coccinellidae</taxon>
        <taxon>Epilachninae</taxon>
        <taxon>Epilachnini</taxon>
        <taxon>Henosepilachna</taxon>
    </lineage>
</organism>
<name>A0AAW1TQE9_9CUCU</name>